<comment type="caution">
    <text evidence="1">The sequence shown here is derived from an EMBL/GenBank/DDBJ whole genome shotgun (WGS) entry which is preliminary data.</text>
</comment>
<evidence type="ECO:0000313" key="1">
    <source>
        <dbReference type="EMBL" id="TKW65175.1"/>
    </source>
</evidence>
<name>A0A533I343_PARDE</name>
<sequence length="65" mass="7540">MSITPKDIEPVPMPVHQTWDSLISVVEAAQKELPYMTPNELATWFGIYHNTLIAKLTHQEEEKKY</sequence>
<gene>
    <name evidence="1" type="ORF">DI616_15725</name>
</gene>
<dbReference type="Proteomes" id="UP000315344">
    <property type="component" value="Unassembled WGS sequence"/>
</dbReference>
<protein>
    <submittedName>
        <fullName evidence="1">Uncharacterized protein</fullName>
    </submittedName>
</protein>
<reference evidence="1 2" key="1">
    <citation type="journal article" date="2017" name="Nat. Commun.">
        <title>In situ click chemistry generation of cyclooxygenase-2 inhibitors.</title>
        <authorList>
            <person name="Bhardwaj A."/>
            <person name="Kaur J."/>
            <person name="Wuest M."/>
            <person name="Wuest F."/>
        </authorList>
    </citation>
    <scope>NUCLEOTIDE SEQUENCE [LARGE SCALE GENOMIC DNA]</scope>
    <source>
        <strain evidence="1">S2_012_000_R3_94</strain>
    </source>
</reference>
<dbReference type="EMBL" id="VAFL01000015">
    <property type="protein sequence ID" value="TKW65175.1"/>
    <property type="molecule type" value="Genomic_DNA"/>
</dbReference>
<accession>A0A533I343</accession>
<dbReference type="AlphaFoldDB" id="A0A533I343"/>
<evidence type="ECO:0000313" key="2">
    <source>
        <dbReference type="Proteomes" id="UP000315344"/>
    </source>
</evidence>
<organism evidence="1 2">
    <name type="scientific">Paracoccus denitrificans</name>
    <dbReference type="NCBI Taxonomy" id="266"/>
    <lineage>
        <taxon>Bacteria</taxon>
        <taxon>Pseudomonadati</taxon>
        <taxon>Pseudomonadota</taxon>
        <taxon>Alphaproteobacteria</taxon>
        <taxon>Rhodobacterales</taxon>
        <taxon>Paracoccaceae</taxon>
        <taxon>Paracoccus</taxon>
    </lineage>
</organism>
<proteinExistence type="predicted"/>